<reference evidence="3" key="1">
    <citation type="submission" date="2016-04" db="EMBL/GenBank/DDBJ databases">
        <authorList>
            <person name="Evans L.H."/>
            <person name="Alamgir A."/>
            <person name="Owens N."/>
            <person name="Weber N.D."/>
            <person name="Virtaneva K."/>
            <person name="Barbian K."/>
            <person name="Babar A."/>
            <person name="Rosenke K."/>
        </authorList>
    </citation>
    <scope>NUCLEOTIDE SEQUENCE</scope>
    <source>
        <strain evidence="3">86</strain>
    </source>
</reference>
<protein>
    <submittedName>
        <fullName evidence="3">Magnetosome membrane associated protein MmeA</fullName>
    </submittedName>
</protein>
<organism evidence="3">
    <name type="scientific">uncultured Alphaproteobacteria bacterium</name>
    <dbReference type="NCBI Taxonomy" id="91750"/>
    <lineage>
        <taxon>Bacteria</taxon>
        <taxon>Pseudomonadati</taxon>
        <taxon>Pseudomonadota</taxon>
        <taxon>Alphaproteobacteria</taxon>
        <taxon>environmental samples</taxon>
    </lineage>
</organism>
<feature type="region of interest" description="Disordered" evidence="1">
    <location>
        <begin position="34"/>
        <end position="60"/>
    </location>
</feature>
<gene>
    <name evidence="3" type="primary">mmeA</name>
    <name evidence="3" type="ORF">KL86APRO_20234</name>
</gene>
<dbReference type="AlphaFoldDB" id="A0A212KIW2"/>
<sequence>MAFSQIRVVLMGSALLLGGCSFTSDSLFPSLGAGDTSSDAATDAQGPALGTTNFEPSPVTPGAATGTYVGKKVQALRGDLSALKTIVSQHNSTLQSLRNQTSRSASQYHELVGAITARLQVGSTPGNPILVANLRRAQELMNGMSADVGKLSQLSADVASDSAMAGFLLDSVRSSYTLSGAIEEDHRQLRVLEDDTNQTVVLIDRLSKELDADIARQQSYVASERANLSVLSNSVQAGQLYGAGAAGLSAAPVASADAMPGRLAPMDLAERRPLVVIRFDRANVAYEQPLYQAVKTALDRNPAARFDLVAVTPAKAVPGQAALGTNAARRNAEAVMRSLNGMGLPADRVELSATTSAQALGNEVHLYLR</sequence>
<feature type="compositionally biased region" description="Low complexity" evidence="1">
    <location>
        <begin position="34"/>
        <end position="44"/>
    </location>
</feature>
<evidence type="ECO:0000256" key="1">
    <source>
        <dbReference type="SAM" id="MobiDB-lite"/>
    </source>
</evidence>
<keyword evidence="2" id="KW-0732">Signal</keyword>
<name>A0A212KIW2_9PROT</name>
<evidence type="ECO:0000256" key="2">
    <source>
        <dbReference type="SAM" id="SignalP"/>
    </source>
</evidence>
<evidence type="ECO:0000313" key="3">
    <source>
        <dbReference type="EMBL" id="SBW11569.1"/>
    </source>
</evidence>
<dbReference type="EMBL" id="FLUO01000002">
    <property type="protein sequence ID" value="SBW11569.1"/>
    <property type="molecule type" value="Genomic_DNA"/>
</dbReference>
<feature type="chain" id="PRO_5012871824" evidence="2">
    <location>
        <begin position="24"/>
        <end position="369"/>
    </location>
</feature>
<feature type="signal peptide" evidence="2">
    <location>
        <begin position="1"/>
        <end position="23"/>
    </location>
</feature>
<proteinExistence type="predicted"/>
<dbReference type="PROSITE" id="PS51257">
    <property type="entry name" value="PROKAR_LIPOPROTEIN"/>
    <property type="match status" value="1"/>
</dbReference>
<accession>A0A212KIW2</accession>